<reference evidence="6 9" key="2">
    <citation type="submission" date="2019-07" db="EMBL/GenBank/DDBJ databases">
        <title>Whole genome shotgun sequence of Lactobacillus siliginis NBRC 101315.</title>
        <authorList>
            <person name="Hosoyama A."/>
            <person name="Uohara A."/>
            <person name="Ohji S."/>
            <person name="Ichikawa N."/>
        </authorList>
    </citation>
    <scope>NUCLEOTIDE SEQUENCE [LARGE SCALE GENOMIC DNA]</scope>
    <source>
        <strain evidence="6 9">NBRC 101315</strain>
    </source>
</reference>
<evidence type="ECO:0000313" key="9">
    <source>
        <dbReference type="Proteomes" id="UP000321429"/>
    </source>
</evidence>
<dbReference type="STRING" id="348151.IV55_GL001734"/>
<dbReference type="InterPro" id="IPR009061">
    <property type="entry name" value="DNA-bd_dom_put_sf"/>
</dbReference>
<keyword evidence="2" id="KW-0805">Transcription regulation</keyword>
<dbReference type="OrthoDB" id="9791488at2"/>
<dbReference type="EMBL" id="JQCB01000006">
    <property type="protein sequence ID" value="KRN96051.1"/>
    <property type="molecule type" value="Genomic_DNA"/>
</dbReference>
<evidence type="ECO:0000313" key="6">
    <source>
        <dbReference type="EMBL" id="GEK28757.1"/>
    </source>
</evidence>
<reference evidence="7 8" key="1">
    <citation type="journal article" date="2015" name="Genome Announc.">
        <title>Expanding the biotechnology potential of lactobacilli through comparative genomics of 213 strains and associated genera.</title>
        <authorList>
            <person name="Sun Z."/>
            <person name="Harris H.M."/>
            <person name="McCann A."/>
            <person name="Guo C."/>
            <person name="Argimon S."/>
            <person name="Zhang W."/>
            <person name="Yang X."/>
            <person name="Jeffery I.B."/>
            <person name="Cooney J.C."/>
            <person name="Kagawa T.F."/>
            <person name="Liu W."/>
            <person name="Song Y."/>
            <person name="Salvetti E."/>
            <person name="Wrobel A."/>
            <person name="Rasinkangas P."/>
            <person name="Parkhill J."/>
            <person name="Rea M.C."/>
            <person name="O'Sullivan O."/>
            <person name="Ritari J."/>
            <person name="Douillard F.P."/>
            <person name="Paul Ross R."/>
            <person name="Yang R."/>
            <person name="Briner A.E."/>
            <person name="Felis G.E."/>
            <person name="de Vos W.M."/>
            <person name="Barrangou R."/>
            <person name="Klaenhammer T.R."/>
            <person name="Caufield P.W."/>
            <person name="Cui Y."/>
            <person name="Zhang H."/>
            <person name="O'Toole P.W."/>
        </authorList>
    </citation>
    <scope>NUCLEOTIDE SEQUENCE [LARGE SCALE GENOMIC DNA]</scope>
    <source>
        <strain evidence="7 8">DSM 22696</strain>
    </source>
</reference>
<dbReference type="PROSITE" id="PS50937">
    <property type="entry name" value="HTH_MERR_2"/>
    <property type="match status" value="1"/>
</dbReference>
<dbReference type="Pfam" id="PF13411">
    <property type="entry name" value="MerR_1"/>
    <property type="match status" value="1"/>
</dbReference>
<dbReference type="PANTHER" id="PTHR30204:SF69">
    <property type="entry name" value="MERR-FAMILY TRANSCRIPTIONAL REGULATOR"/>
    <property type="match status" value="1"/>
</dbReference>
<dbReference type="InterPro" id="IPR047057">
    <property type="entry name" value="MerR_fam"/>
</dbReference>
<evidence type="ECO:0000259" key="5">
    <source>
        <dbReference type="PROSITE" id="PS50937"/>
    </source>
</evidence>
<evidence type="ECO:0000256" key="3">
    <source>
        <dbReference type="ARBA" id="ARBA00023125"/>
    </source>
</evidence>
<evidence type="ECO:0000256" key="4">
    <source>
        <dbReference type="ARBA" id="ARBA00023163"/>
    </source>
</evidence>
<dbReference type="AlphaFoldDB" id="A0A0R2L2Y7"/>
<dbReference type="Gene3D" id="1.10.1660.10">
    <property type="match status" value="1"/>
</dbReference>
<accession>A0A0R2L2Y7</accession>
<dbReference type="PATRIC" id="fig|348151.3.peg.1785"/>
<sequence>MSFTIHEVANRFNVTYDALRFYEKRGLLIDIKRDANGQRIYSDQNCDDLDKLLHLRRLGATVEEVKEMMVLFREAPQSAAAYETGIQLFDRLDRETDQKIADLQQQKVFLHHKRSVFETQKQQLLAGSESGTKVGK</sequence>
<dbReference type="PANTHER" id="PTHR30204">
    <property type="entry name" value="REDOX-CYCLING DRUG-SENSING TRANSCRIPTIONAL ACTIVATOR SOXR"/>
    <property type="match status" value="1"/>
</dbReference>
<keyword evidence="1" id="KW-0678">Repressor</keyword>
<keyword evidence="3" id="KW-0238">DNA-binding</keyword>
<keyword evidence="8" id="KW-1185">Reference proteome</keyword>
<gene>
    <name evidence="6" type="primary">zntR</name>
    <name evidence="7" type="ORF">IV55_GL001734</name>
    <name evidence="6" type="ORF">LSI01_10680</name>
</gene>
<organism evidence="7 8">
    <name type="scientific">Furfurilactobacillus siliginis</name>
    <dbReference type="NCBI Taxonomy" id="348151"/>
    <lineage>
        <taxon>Bacteria</taxon>
        <taxon>Bacillati</taxon>
        <taxon>Bacillota</taxon>
        <taxon>Bacilli</taxon>
        <taxon>Lactobacillales</taxon>
        <taxon>Lactobacillaceae</taxon>
        <taxon>Furfurilactobacillus</taxon>
    </lineage>
</organism>
<evidence type="ECO:0000256" key="1">
    <source>
        <dbReference type="ARBA" id="ARBA00022491"/>
    </source>
</evidence>
<proteinExistence type="predicted"/>
<feature type="domain" description="HTH merR-type" evidence="5">
    <location>
        <begin position="1"/>
        <end position="71"/>
    </location>
</feature>
<dbReference type="Proteomes" id="UP000051139">
    <property type="component" value="Unassembled WGS sequence"/>
</dbReference>
<evidence type="ECO:0000313" key="7">
    <source>
        <dbReference type="EMBL" id="KRN96051.1"/>
    </source>
</evidence>
<keyword evidence="4" id="KW-0804">Transcription</keyword>
<evidence type="ECO:0000313" key="8">
    <source>
        <dbReference type="Proteomes" id="UP000051139"/>
    </source>
</evidence>
<comment type="caution">
    <text evidence="7">The sequence shown here is derived from an EMBL/GenBank/DDBJ whole genome shotgun (WGS) entry which is preliminary data.</text>
</comment>
<dbReference type="RefSeq" id="WP_057810280.1">
    <property type="nucleotide sequence ID" value="NZ_BJUD01000017.1"/>
</dbReference>
<dbReference type="Proteomes" id="UP000321429">
    <property type="component" value="Unassembled WGS sequence"/>
</dbReference>
<dbReference type="SMART" id="SM00422">
    <property type="entry name" value="HTH_MERR"/>
    <property type="match status" value="1"/>
</dbReference>
<protein>
    <submittedName>
        <fullName evidence="6">Heavy metal-responsive transcriptional regulator</fullName>
    </submittedName>
</protein>
<dbReference type="EMBL" id="BJUD01000017">
    <property type="protein sequence ID" value="GEK28757.1"/>
    <property type="molecule type" value="Genomic_DNA"/>
</dbReference>
<dbReference type="InterPro" id="IPR000551">
    <property type="entry name" value="MerR-type_HTH_dom"/>
</dbReference>
<dbReference type="GO" id="GO:0003677">
    <property type="term" value="F:DNA binding"/>
    <property type="evidence" value="ECO:0007669"/>
    <property type="project" value="UniProtKB-KW"/>
</dbReference>
<dbReference type="SUPFAM" id="SSF46955">
    <property type="entry name" value="Putative DNA-binding domain"/>
    <property type="match status" value="1"/>
</dbReference>
<evidence type="ECO:0000256" key="2">
    <source>
        <dbReference type="ARBA" id="ARBA00023015"/>
    </source>
</evidence>
<name>A0A0R2L2Y7_9LACO</name>
<dbReference type="GO" id="GO:0003700">
    <property type="term" value="F:DNA-binding transcription factor activity"/>
    <property type="evidence" value="ECO:0007669"/>
    <property type="project" value="InterPro"/>
</dbReference>